<name>A0A0E9Q356_ANGAN</name>
<organism evidence="1">
    <name type="scientific">Anguilla anguilla</name>
    <name type="common">European freshwater eel</name>
    <name type="synonym">Muraena anguilla</name>
    <dbReference type="NCBI Taxonomy" id="7936"/>
    <lineage>
        <taxon>Eukaryota</taxon>
        <taxon>Metazoa</taxon>
        <taxon>Chordata</taxon>
        <taxon>Craniata</taxon>
        <taxon>Vertebrata</taxon>
        <taxon>Euteleostomi</taxon>
        <taxon>Actinopterygii</taxon>
        <taxon>Neopterygii</taxon>
        <taxon>Teleostei</taxon>
        <taxon>Anguilliformes</taxon>
        <taxon>Anguillidae</taxon>
        <taxon>Anguilla</taxon>
    </lineage>
</organism>
<dbReference type="EMBL" id="GBXM01097276">
    <property type="protein sequence ID" value="JAH11301.1"/>
    <property type="molecule type" value="Transcribed_RNA"/>
</dbReference>
<sequence>MCLPSSHVKGKIFSTEDLLSPFLILLFRHHSYFPAHGLPCSRTAERDRLMNMLHNQRLLKLHPHWSLFN</sequence>
<accession>A0A0E9Q356</accession>
<evidence type="ECO:0000313" key="1">
    <source>
        <dbReference type="EMBL" id="JAH11301.1"/>
    </source>
</evidence>
<dbReference type="AlphaFoldDB" id="A0A0E9Q356"/>
<protein>
    <submittedName>
        <fullName evidence="1">Uncharacterized protein</fullName>
    </submittedName>
</protein>
<reference evidence="1" key="1">
    <citation type="submission" date="2014-11" db="EMBL/GenBank/DDBJ databases">
        <authorList>
            <person name="Amaro Gonzalez C."/>
        </authorList>
    </citation>
    <scope>NUCLEOTIDE SEQUENCE</scope>
</reference>
<proteinExistence type="predicted"/>
<reference evidence="1" key="2">
    <citation type="journal article" date="2015" name="Fish Shellfish Immunol.">
        <title>Early steps in the European eel (Anguilla anguilla)-Vibrio vulnificus interaction in the gills: Role of the RtxA13 toxin.</title>
        <authorList>
            <person name="Callol A."/>
            <person name="Pajuelo D."/>
            <person name="Ebbesson L."/>
            <person name="Teles M."/>
            <person name="MacKenzie S."/>
            <person name="Amaro C."/>
        </authorList>
    </citation>
    <scope>NUCLEOTIDE SEQUENCE</scope>
</reference>